<reference evidence="1 2" key="1">
    <citation type="journal article" date="2019" name="Indoor Air">
        <title>Impacts of indoor surface finishes on bacterial viability.</title>
        <authorList>
            <person name="Hu J."/>
            <person name="Maamar S.B."/>
            <person name="Glawe A.J."/>
            <person name="Gottel N."/>
            <person name="Gilbert J.A."/>
            <person name="Hartmann E.M."/>
        </authorList>
    </citation>
    <scope>NUCLEOTIDE SEQUENCE [LARGE SCALE GENOMIC DNA]</scope>
    <source>
        <strain evidence="1 2">AF060A6</strain>
    </source>
</reference>
<dbReference type="InterPro" id="IPR012505">
    <property type="entry name" value="YbbR"/>
</dbReference>
<dbReference type="Pfam" id="PF07949">
    <property type="entry name" value="YbbR"/>
    <property type="match status" value="3"/>
</dbReference>
<dbReference type="RefSeq" id="WP_136381844.1">
    <property type="nucleotide sequence ID" value="NZ_SLUB01000089.1"/>
</dbReference>
<sequence length="412" mass="45143">MDKLMDNRWVTRIIALLIALLLFASVSFENQPASKSPAGLPLFSNYTETLTEIPVNTYYDDQNLVVSGVPQYVNVTIEGPSGVTKREGLQKEIEVYADLTQLSVGTHKVKLQYRNISDKIKVKIDPAEITVVIQEKVTKEFPVEVDFVNRDQVAEGYTIEQPVVSPRVVKITGALEEIERIALVKAVVDLKGVSETFTQESRVAVYDKNQNVLSVSVDPNVVEITVPIQSPNKSVPFTLKQKGKLADGLSLVNITPTPNEVTIFGPKEVIDAISSIEGEIDLDKIKEDSTIKVKVPIPKGVIQVSPQEIEVIVDVEAEISETFSDLSIRSQGLGAQYTLTFLNPEAGTLDLEIQGAPSVIEGTSPTNLDVFIDVTELGIGEHDVDINVKGPDNVTWALPQEKAKIRITEIEG</sequence>
<organism evidence="1 2">
    <name type="scientific">Bacillus timonensis</name>
    <dbReference type="NCBI Taxonomy" id="1033734"/>
    <lineage>
        <taxon>Bacteria</taxon>
        <taxon>Bacillati</taxon>
        <taxon>Bacillota</taxon>
        <taxon>Bacilli</taxon>
        <taxon>Bacillales</taxon>
        <taxon>Bacillaceae</taxon>
        <taxon>Bacillus</taxon>
    </lineage>
</organism>
<protein>
    <submittedName>
        <fullName evidence="1">YbbR-like domain-containing protein</fullName>
    </submittedName>
</protein>
<evidence type="ECO:0000313" key="1">
    <source>
        <dbReference type="EMBL" id="THE09291.1"/>
    </source>
</evidence>
<evidence type="ECO:0000313" key="2">
    <source>
        <dbReference type="Proteomes" id="UP000306477"/>
    </source>
</evidence>
<dbReference type="PANTHER" id="PTHR37804:SF1">
    <property type="entry name" value="CDAA REGULATORY PROTEIN CDAR"/>
    <property type="match status" value="1"/>
</dbReference>
<dbReference type="AlphaFoldDB" id="A0A4S3PIT8"/>
<accession>A0A4S3PIT8</accession>
<keyword evidence="2" id="KW-1185">Reference proteome</keyword>
<dbReference type="STRING" id="1033734.GCA_000285535_04426"/>
<comment type="caution">
    <text evidence="1">The sequence shown here is derived from an EMBL/GenBank/DDBJ whole genome shotgun (WGS) entry which is preliminary data.</text>
</comment>
<name>A0A4S3PIT8_9BACI</name>
<dbReference type="EMBL" id="SLUB01000089">
    <property type="protein sequence ID" value="THE09291.1"/>
    <property type="molecule type" value="Genomic_DNA"/>
</dbReference>
<dbReference type="Gene3D" id="2.170.120.40">
    <property type="entry name" value="YbbR-like domain"/>
    <property type="match status" value="2"/>
</dbReference>
<dbReference type="Gene3D" id="2.170.120.30">
    <property type="match status" value="2"/>
</dbReference>
<dbReference type="InterPro" id="IPR053154">
    <property type="entry name" value="c-di-AMP_regulator"/>
</dbReference>
<proteinExistence type="predicted"/>
<dbReference type="Proteomes" id="UP000306477">
    <property type="component" value="Unassembled WGS sequence"/>
</dbReference>
<dbReference type="OrthoDB" id="2960905at2"/>
<gene>
    <name evidence="1" type="ORF">E1I69_22935</name>
</gene>
<dbReference type="PANTHER" id="PTHR37804">
    <property type="entry name" value="CDAA REGULATORY PROTEIN CDAR"/>
    <property type="match status" value="1"/>
</dbReference>